<name>A0A1S3YHR3_TOBAC</name>
<evidence type="ECO:0000256" key="4">
    <source>
        <dbReference type="PROSITE-ProRule" id="PRU01343"/>
    </source>
</evidence>
<protein>
    <recommendedName>
        <fullName evidence="6">GRF-type domain-containing protein</fullName>
    </recommendedName>
</protein>
<evidence type="ECO:0000256" key="1">
    <source>
        <dbReference type="ARBA" id="ARBA00022723"/>
    </source>
</evidence>
<keyword evidence="5" id="KW-1133">Transmembrane helix</keyword>
<feature type="domain" description="GRF-type" evidence="6">
    <location>
        <begin position="19"/>
        <end position="59"/>
    </location>
</feature>
<organism evidence="7">
    <name type="scientific">Nicotiana tabacum</name>
    <name type="common">Common tobacco</name>
    <dbReference type="NCBI Taxonomy" id="4097"/>
    <lineage>
        <taxon>Eukaryota</taxon>
        <taxon>Viridiplantae</taxon>
        <taxon>Streptophyta</taxon>
        <taxon>Embryophyta</taxon>
        <taxon>Tracheophyta</taxon>
        <taxon>Spermatophyta</taxon>
        <taxon>Magnoliopsida</taxon>
        <taxon>eudicotyledons</taxon>
        <taxon>Gunneridae</taxon>
        <taxon>Pentapetalae</taxon>
        <taxon>asterids</taxon>
        <taxon>lamiids</taxon>
        <taxon>Solanales</taxon>
        <taxon>Solanaceae</taxon>
        <taxon>Nicotianoideae</taxon>
        <taxon>Nicotianeae</taxon>
        <taxon>Nicotiana</taxon>
    </lineage>
</organism>
<evidence type="ECO:0000256" key="2">
    <source>
        <dbReference type="ARBA" id="ARBA00022771"/>
    </source>
</evidence>
<keyword evidence="3" id="KW-0862">Zinc</keyword>
<keyword evidence="2 4" id="KW-0863">Zinc-finger</keyword>
<dbReference type="InterPro" id="IPR010666">
    <property type="entry name" value="Znf_GRF"/>
</dbReference>
<keyword evidence="5" id="KW-0472">Membrane</keyword>
<sequence length="102" mass="11944">MNSSISQKSITSRNGIKICHCGFNAPLTISWSSANPGRRFYGFILGRGGCKYFRWHDDEMPDQAKRVIRGLLKRVERTKKTVARLKWLFVVVVVLFLWIWLW</sequence>
<reference evidence="7" key="1">
    <citation type="submission" date="2025-08" db="UniProtKB">
        <authorList>
            <consortium name="RefSeq"/>
        </authorList>
    </citation>
    <scope>IDENTIFICATION</scope>
</reference>
<dbReference type="PANTHER" id="PTHR33248">
    <property type="entry name" value="ZINC ION-BINDING PROTEIN"/>
    <property type="match status" value="1"/>
</dbReference>
<gene>
    <name evidence="7" type="primary">LOC107776418</name>
</gene>
<dbReference type="OrthoDB" id="1284371at2759"/>
<accession>A0A1S3YHR3</accession>
<evidence type="ECO:0000256" key="3">
    <source>
        <dbReference type="ARBA" id="ARBA00022833"/>
    </source>
</evidence>
<evidence type="ECO:0000313" key="7">
    <source>
        <dbReference type="RefSeq" id="XP_016451796.1"/>
    </source>
</evidence>
<dbReference type="GO" id="GO:0008270">
    <property type="term" value="F:zinc ion binding"/>
    <property type="evidence" value="ECO:0007669"/>
    <property type="project" value="UniProtKB-KW"/>
</dbReference>
<keyword evidence="5" id="KW-0812">Transmembrane</keyword>
<proteinExistence type="predicted"/>
<dbReference type="OMA" id="ICERGKV"/>
<dbReference type="AlphaFoldDB" id="A0A1S3YHR3"/>
<feature type="transmembrane region" description="Helical" evidence="5">
    <location>
        <begin position="83"/>
        <end position="101"/>
    </location>
</feature>
<dbReference type="PaxDb" id="4097-A0A1S3YHR3"/>
<dbReference type="KEGG" id="nta:107776418"/>
<dbReference type="PROSITE" id="PS51999">
    <property type="entry name" value="ZF_GRF"/>
    <property type="match status" value="1"/>
</dbReference>
<dbReference type="RefSeq" id="XP_016451796.1">
    <property type="nucleotide sequence ID" value="XM_016596310.1"/>
</dbReference>
<evidence type="ECO:0000256" key="5">
    <source>
        <dbReference type="SAM" id="Phobius"/>
    </source>
</evidence>
<evidence type="ECO:0000259" key="6">
    <source>
        <dbReference type="PROSITE" id="PS51999"/>
    </source>
</evidence>
<keyword evidence="1" id="KW-0479">Metal-binding</keyword>